<sequence length="31" mass="3568">MILPNRTREEADTLLRSGIKLIEVLGKKMEI</sequence>
<evidence type="ECO:0000313" key="1">
    <source>
        <dbReference type="EMBL" id="KDO02220.1"/>
    </source>
</evidence>
<keyword evidence="1" id="KW-0614">Plasmid</keyword>
<organism evidence="1 2">
    <name type="scientific">Rickettsia tamurae subsp. buchneri</name>
    <dbReference type="NCBI Taxonomy" id="1462938"/>
    <lineage>
        <taxon>Bacteria</taxon>
        <taxon>Pseudomonadati</taxon>
        <taxon>Pseudomonadota</taxon>
        <taxon>Alphaproteobacteria</taxon>
        <taxon>Rickettsiales</taxon>
        <taxon>Rickettsiaceae</taxon>
        <taxon>Rickettsieae</taxon>
        <taxon>Rickettsia</taxon>
        <taxon>spotted fever group</taxon>
    </lineage>
</organism>
<dbReference type="AlphaFoldDB" id="A0A8E0WKA8"/>
<reference evidence="1 2" key="1">
    <citation type="submission" date="2014-02" db="EMBL/GenBank/DDBJ databases">
        <title>Draft genome sequence of Rickettsia buchneri sp. nov. ISO7T.</title>
        <authorList>
            <person name="Felsheim R.F."/>
            <person name="Kurtti T.J."/>
            <person name="Munderloh U.G."/>
        </authorList>
    </citation>
    <scope>NUCLEOTIDE SEQUENCE [LARGE SCALE GENOMIC DNA]</scope>
    <source>
        <strain evidence="2">ISO7</strain>
        <plasmid evidence="1">pREISMN_1</plasmid>
    </source>
</reference>
<comment type="caution">
    <text evidence="1">The sequence shown here is derived from an EMBL/GenBank/DDBJ whole genome shotgun (WGS) entry which is preliminary data.</text>
</comment>
<dbReference type="EMBL" id="JFKF01000199">
    <property type="protein sequence ID" value="KDO02220.1"/>
    <property type="molecule type" value="Genomic_DNA"/>
</dbReference>
<proteinExistence type="predicted"/>
<protein>
    <submittedName>
        <fullName evidence="1">Uncharacterized protein</fullName>
    </submittedName>
</protein>
<dbReference type="Proteomes" id="UP000027161">
    <property type="component" value="Unassembled WGS sequence"/>
</dbReference>
<name>A0A8E0WKA8_9RICK</name>
<evidence type="ECO:0000313" key="2">
    <source>
        <dbReference type="Proteomes" id="UP000027161"/>
    </source>
</evidence>
<accession>A0A8E0WKA8</accession>
<geneLocation type="plasmid" evidence="1">
    <name>pREISMN_1</name>
</geneLocation>
<keyword evidence="2" id="KW-1185">Reference proteome</keyword>
<gene>
    <name evidence="1" type="ORF">REISMN_08110</name>
</gene>